<feature type="transmembrane region" description="Helical" evidence="1">
    <location>
        <begin position="12"/>
        <end position="32"/>
    </location>
</feature>
<comment type="caution">
    <text evidence="2">The sequence shown here is derived from an EMBL/GenBank/DDBJ whole genome shotgun (WGS) entry which is preliminary data.</text>
</comment>
<keyword evidence="1" id="KW-1133">Transmembrane helix</keyword>
<feature type="transmembrane region" description="Helical" evidence="1">
    <location>
        <begin position="76"/>
        <end position="94"/>
    </location>
</feature>
<evidence type="ECO:0000313" key="3">
    <source>
        <dbReference type="Proteomes" id="UP000535511"/>
    </source>
</evidence>
<proteinExistence type="predicted"/>
<keyword evidence="1" id="KW-0472">Membrane</keyword>
<evidence type="ECO:0000313" key="2">
    <source>
        <dbReference type="EMBL" id="NYD43578.1"/>
    </source>
</evidence>
<feature type="transmembrane region" description="Helical" evidence="1">
    <location>
        <begin position="44"/>
        <end position="64"/>
    </location>
</feature>
<dbReference type="RefSeq" id="WP_179665081.1">
    <property type="nucleotide sequence ID" value="NZ_JACCBG010000001.1"/>
</dbReference>
<keyword evidence="1" id="KW-0812">Transmembrane</keyword>
<evidence type="ECO:0000256" key="1">
    <source>
        <dbReference type="SAM" id="Phobius"/>
    </source>
</evidence>
<sequence>MRSALDTPLGQLTLVAVVYAGLVTLVALVLTLRRVPRPAWLDHMVWILELLLAVRVVAGVGSMLNGQRPAETSAHIGYLVAAVCVLPIAMQSVADERSTWSTAVVTVAALAVAVIAVRLQMTWGHGA</sequence>
<gene>
    <name evidence="2" type="ORF">BJZ21_003661</name>
</gene>
<accession>A0A7Y9E9H1</accession>
<keyword evidence="3" id="KW-1185">Reference proteome</keyword>
<protein>
    <submittedName>
        <fullName evidence="2">Threonine/homoserine efflux transporter RhtA</fullName>
    </submittedName>
</protein>
<dbReference type="Proteomes" id="UP000535511">
    <property type="component" value="Unassembled WGS sequence"/>
</dbReference>
<dbReference type="AlphaFoldDB" id="A0A7Y9E9H1"/>
<reference evidence="2 3" key="1">
    <citation type="submission" date="2020-07" db="EMBL/GenBank/DDBJ databases">
        <title>Sequencing the genomes of 1000 actinobacteria strains.</title>
        <authorList>
            <person name="Klenk H.-P."/>
        </authorList>
    </citation>
    <scope>NUCLEOTIDE SEQUENCE [LARGE SCALE GENOMIC DNA]</scope>
    <source>
        <strain evidence="2 3">DSM 21350</strain>
    </source>
</reference>
<organism evidence="2 3">
    <name type="scientific">Nocardioides panaciterrulae</name>
    <dbReference type="NCBI Taxonomy" id="661492"/>
    <lineage>
        <taxon>Bacteria</taxon>
        <taxon>Bacillati</taxon>
        <taxon>Actinomycetota</taxon>
        <taxon>Actinomycetes</taxon>
        <taxon>Propionibacteriales</taxon>
        <taxon>Nocardioidaceae</taxon>
        <taxon>Nocardioides</taxon>
    </lineage>
</organism>
<feature type="transmembrane region" description="Helical" evidence="1">
    <location>
        <begin position="100"/>
        <end position="119"/>
    </location>
</feature>
<name>A0A7Y9E9H1_9ACTN</name>
<dbReference type="EMBL" id="JACCBG010000001">
    <property type="protein sequence ID" value="NYD43578.1"/>
    <property type="molecule type" value="Genomic_DNA"/>
</dbReference>